<reference evidence="8 9" key="1">
    <citation type="journal article" date="2016" name="Nat. Commun.">
        <title>Thousands of microbial genomes shed light on interconnected biogeochemical processes in an aquifer system.</title>
        <authorList>
            <person name="Anantharaman K."/>
            <person name="Brown C.T."/>
            <person name="Hug L.A."/>
            <person name="Sharon I."/>
            <person name="Castelle C.J."/>
            <person name="Probst A.J."/>
            <person name="Thomas B.C."/>
            <person name="Singh A."/>
            <person name="Wilkins M.J."/>
            <person name="Karaoz U."/>
            <person name="Brodie E.L."/>
            <person name="Williams K.H."/>
            <person name="Hubbard S.S."/>
            <person name="Banfield J.F."/>
        </authorList>
    </citation>
    <scope>NUCLEOTIDE SEQUENCE [LARGE SCALE GENOMIC DNA]</scope>
</reference>
<name>A0A1G1Z9A0_9BACT</name>
<dbReference type="PANTHER" id="PTHR32060:SF30">
    <property type="entry name" value="CARBOXY-TERMINAL PROCESSING PROTEASE CTPA"/>
    <property type="match status" value="1"/>
</dbReference>
<keyword evidence="3 5" id="KW-0378">Hydrolase</keyword>
<evidence type="ECO:0000256" key="5">
    <source>
        <dbReference type="RuleBase" id="RU004404"/>
    </source>
</evidence>
<dbReference type="Proteomes" id="UP000178515">
    <property type="component" value="Unassembled WGS sequence"/>
</dbReference>
<organism evidence="8 9">
    <name type="scientific">Candidatus Colwellbacteria bacterium RIFCSPHIGHO2_12_FULL_44_17</name>
    <dbReference type="NCBI Taxonomy" id="1797689"/>
    <lineage>
        <taxon>Bacteria</taxon>
        <taxon>Candidatus Colwelliibacteriota</taxon>
    </lineage>
</organism>
<keyword evidence="6" id="KW-1133">Transmembrane helix</keyword>
<dbReference type="SMART" id="SM00228">
    <property type="entry name" value="PDZ"/>
    <property type="match status" value="1"/>
</dbReference>
<keyword evidence="4 5" id="KW-0720">Serine protease</keyword>
<dbReference type="InterPro" id="IPR055210">
    <property type="entry name" value="CtpA/B_N"/>
</dbReference>
<dbReference type="SUPFAM" id="SSF50156">
    <property type="entry name" value="PDZ domain-like"/>
    <property type="match status" value="1"/>
</dbReference>
<dbReference type="NCBIfam" id="TIGR00225">
    <property type="entry name" value="prc"/>
    <property type="match status" value="1"/>
</dbReference>
<dbReference type="InterPro" id="IPR036034">
    <property type="entry name" value="PDZ_sf"/>
</dbReference>
<evidence type="ECO:0000259" key="7">
    <source>
        <dbReference type="PROSITE" id="PS50106"/>
    </source>
</evidence>
<dbReference type="InterPro" id="IPR029045">
    <property type="entry name" value="ClpP/crotonase-like_dom_sf"/>
</dbReference>
<dbReference type="Gene3D" id="3.30.750.44">
    <property type="match status" value="1"/>
</dbReference>
<dbReference type="Pfam" id="PF03572">
    <property type="entry name" value="Peptidase_S41"/>
    <property type="match status" value="1"/>
</dbReference>
<dbReference type="PROSITE" id="PS50106">
    <property type="entry name" value="PDZ"/>
    <property type="match status" value="1"/>
</dbReference>
<dbReference type="AlphaFoldDB" id="A0A1G1Z9A0"/>
<dbReference type="InterPro" id="IPR001478">
    <property type="entry name" value="PDZ"/>
</dbReference>
<feature type="domain" description="PDZ" evidence="7">
    <location>
        <begin position="120"/>
        <end position="190"/>
    </location>
</feature>
<comment type="caution">
    <text evidence="8">The sequence shown here is derived from an EMBL/GenBank/DDBJ whole genome shotgun (WGS) entry which is preliminary data.</text>
</comment>
<dbReference type="InterPro" id="IPR005151">
    <property type="entry name" value="Tail-specific_protease"/>
</dbReference>
<feature type="transmembrane region" description="Helical" evidence="6">
    <location>
        <begin position="7"/>
        <end position="30"/>
    </location>
</feature>
<dbReference type="SMART" id="SM00245">
    <property type="entry name" value="TSPc"/>
    <property type="match status" value="1"/>
</dbReference>
<dbReference type="Gene3D" id="2.30.42.10">
    <property type="match status" value="1"/>
</dbReference>
<dbReference type="Gene3D" id="3.90.226.10">
    <property type="entry name" value="2-enoyl-CoA Hydratase, Chain A, domain 1"/>
    <property type="match status" value="1"/>
</dbReference>
<evidence type="ECO:0000256" key="3">
    <source>
        <dbReference type="ARBA" id="ARBA00022801"/>
    </source>
</evidence>
<dbReference type="STRING" id="1797689.A3F24_00520"/>
<dbReference type="PANTHER" id="PTHR32060">
    <property type="entry name" value="TAIL-SPECIFIC PROTEASE"/>
    <property type="match status" value="1"/>
</dbReference>
<dbReference type="Pfam" id="PF13180">
    <property type="entry name" value="PDZ_2"/>
    <property type="match status" value="1"/>
</dbReference>
<comment type="similarity">
    <text evidence="1 5">Belongs to the peptidase S41A family.</text>
</comment>
<dbReference type="GO" id="GO:0030288">
    <property type="term" value="C:outer membrane-bounded periplasmic space"/>
    <property type="evidence" value="ECO:0007669"/>
    <property type="project" value="TreeGrafter"/>
</dbReference>
<keyword evidence="2 5" id="KW-0645">Protease</keyword>
<dbReference type="GO" id="GO:0007165">
    <property type="term" value="P:signal transduction"/>
    <property type="evidence" value="ECO:0007669"/>
    <property type="project" value="TreeGrafter"/>
</dbReference>
<dbReference type="FunFam" id="2.30.42.10:FF:000063">
    <property type="entry name" value="Peptidase, S41 family"/>
    <property type="match status" value="1"/>
</dbReference>
<dbReference type="GO" id="GO:0008236">
    <property type="term" value="F:serine-type peptidase activity"/>
    <property type="evidence" value="ECO:0007669"/>
    <property type="project" value="UniProtKB-KW"/>
</dbReference>
<dbReference type="Pfam" id="PF22694">
    <property type="entry name" value="CtpB_N-like"/>
    <property type="match status" value="1"/>
</dbReference>
<evidence type="ECO:0000256" key="1">
    <source>
        <dbReference type="ARBA" id="ARBA00009179"/>
    </source>
</evidence>
<evidence type="ECO:0000313" key="8">
    <source>
        <dbReference type="EMBL" id="OGY60207.1"/>
    </source>
</evidence>
<keyword evidence="6" id="KW-0812">Transmembrane</keyword>
<dbReference type="GO" id="GO:0004175">
    <property type="term" value="F:endopeptidase activity"/>
    <property type="evidence" value="ECO:0007669"/>
    <property type="project" value="TreeGrafter"/>
</dbReference>
<keyword evidence="6" id="KW-0472">Membrane</keyword>
<dbReference type="GO" id="GO:0006508">
    <property type="term" value="P:proteolysis"/>
    <property type="evidence" value="ECO:0007669"/>
    <property type="project" value="UniProtKB-KW"/>
</dbReference>
<evidence type="ECO:0000256" key="4">
    <source>
        <dbReference type="ARBA" id="ARBA00022825"/>
    </source>
</evidence>
<evidence type="ECO:0000256" key="6">
    <source>
        <dbReference type="SAM" id="Phobius"/>
    </source>
</evidence>
<dbReference type="CDD" id="cd07560">
    <property type="entry name" value="Peptidase_S41_CPP"/>
    <property type="match status" value="1"/>
</dbReference>
<accession>A0A1G1Z9A0</accession>
<dbReference type="InterPro" id="IPR004447">
    <property type="entry name" value="Peptidase_S41A"/>
</dbReference>
<dbReference type="CDD" id="cd06782">
    <property type="entry name" value="cpPDZ_CPP-like"/>
    <property type="match status" value="1"/>
</dbReference>
<sequence>MEIKKKNIAITIGTIILIFGIAGSSFFVGFDYGTEHPKNIIVREVQGIENGKDESVDFSLFWQAWEKIRSKHVEGEKAAAQDLVYGAIEGMIGALDDPNTVFFNPEDSEKFNEDISGNFGGIGAEIGIRDKKLIIVAPLKGTPAERAGLKTNDHIIKIDDTFSDNLDVFEAVKIIRGEPGTSVILLIKRESEEKTREVKIAREVITIPTVDFTMKNDARGNKIAHVELYNFNSNTSFVFYQKMVEALQAKADGIVLDLRGNPGGYLEVAVDIAGWFLEKGEVVVIEKFKSGEEEKFFTNGNTALKDIPVVVLMNEGSASASEILAGALRDNRGSKLVGTQSFGKGTVQQLEALKGGSSLKITIANWLTPKGTIIEKNGLAPDFMVEFGEDDIKNEKDPQLNKALEVLSNQLK</sequence>
<gene>
    <name evidence="8" type="ORF">A3F24_00520</name>
</gene>
<evidence type="ECO:0000256" key="2">
    <source>
        <dbReference type="ARBA" id="ARBA00022670"/>
    </source>
</evidence>
<protein>
    <recommendedName>
        <fullName evidence="7">PDZ domain-containing protein</fullName>
    </recommendedName>
</protein>
<dbReference type="EMBL" id="MHIX01000002">
    <property type="protein sequence ID" value="OGY60207.1"/>
    <property type="molecule type" value="Genomic_DNA"/>
</dbReference>
<dbReference type="SUPFAM" id="SSF52096">
    <property type="entry name" value="ClpP/crotonase"/>
    <property type="match status" value="1"/>
</dbReference>
<proteinExistence type="inferred from homology"/>
<evidence type="ECO:0000313" key="9">
    <source>
        <dbReference type="Proteomes" id="UP000178515"/>
    </source>
</evidence>